<keyword evidence="5 6" id="KW-0460">Magnesium</keyword>
<evidence type="ECO:0000256" key="4">
    <source>
        <dbReference type="ARBA" id="ARBA00022801"/>
    </source>
</evidence>
<keyword evidence="1 6" id="KW-1277">Toxin-antitoxin system</keyword>
<evidence type="ECO:0000256" key="6">
    <source>
        <dbReference type="HAMAP-Rule" id="MF_00265"/>
    </source>
</evidence>
<dbReference type="InterPro" id="IPR002716">
    <property type="entry name" value="PIN_dom"/>
</dbReference>
<dbReference type="EMBL" id="JAGFNP010000013">
    <property type="protein sequence ID" value="MBO3735178.1"/>
    <property type="molecule type" value="Genomic_DNA"/>
</dbReference>
<name>A0ABS3U8T0_9ACTN</name>
<dbReference type="EC" id="3.1.-.-" evidence="6"/>
<proteinExistence type="inferred from homology"/>
<keyword evidence="9" id="KW-1185">Reference proteome</keyword>
<comment type="cofactor">
    <cofactor evidence="6">
        <name>Mg(2+)</name>
        <dbReference type="ChEBI" id="CHEBI:18420"/>
    </cofactor>
</comment>
<feature type="binding site" evidence="6">
    <location>
        <position position="6"/>
    </location>
    <ligand>
        <name>Mg(2+)</name>
        <dbReference type="ChEBI" id="CHEBI:18420"/>
    </ligand>
</feature>
<evidence type="ECO:0000313" key="9">
    <source>
        <dbReference type="Proteomes" id="UP000681341"/>
    </source>
</evidence>
<gene>
    <name evidence="6" type="primary">vapC</name>
    <name evidence="8" type="ORF">J5V16_20300</name>
</gene>
<comment type="caution">
    <text evidence="8">The sequence shown here is derived from an EMBL/GenBank/DDBJ whole genome shotgun (WGS) entry which is preliminary data.</text>
</comment>
<evidence type="ECO:0000313" key="8">
    <source>
        <dbReference type="EMBL" id="MBO3735178.1"/>
    </source>
</evidence>
<keyword evidence="6" id="KW-0800">Toxin</keyword>
<feature type="binding site" evidence="6">
    <location>
        <position position="102"/>
    </location>
    <ligand>
        <name>Mg(2+)</name>
        <dbReference type="ChEBI" id="CHEBI:18420"/>
    </ligand>
</feature>
<dbReference type="InterPro" id="IPR022907">
    <property type="entry name" value="VapC_family"/>
</dbReference>
<sequence>MIIIADTSGLLATINTDDPEHESCRKALATASRLVISPLVLAELDYLVTEHMGEDTAIAVADHIASKAREGRYMVAPIDADLLAATKHLRAQYRALAIGLTDAANVVLAARFLTSSILSLDRRHFRSVAPLTGPDAAFRLLPDDQSG</sequence>
<dbReference type="Pfam" id="PF01850">
    <property type="entry name" value="PIN"/>
    <property type="match status" value="1"/>
</dbReference>
<keyword evidence="3 6" id="KW-0479">Metal-binding</keyword>
<accession>A0ABS3U8T0</accession>
<keyword evidence="4 6" id="KW-0378">Hydrolase</keyword>
<dbReference type="InterPro" id="IPR029060">
    <property type="entry name" value="PIN-like_dom_sf"/>
</dbReference>
<reference evidence="8 9" key="1">
    <citation type="submission" date="2021-03" db="EMBL/GenBank/DDBJ databases">
        <title>Glycomyces sp. nov., a novel actinomycete isolated from soil.</title>
        <authorList>
            <person name="Yang X."/>
            <person name="Xu X."/>
        </authorList>
    </citation>
    <scope>NUCLEOTIDE SEQUENCE [LARGE SCALE GENOMIC DNA]</scope>
    <source>
        <strain evidence="8 9">NEAU-S30</strain>
    </source>
</reference>
<evidence type="ECO:0000256" key="5">
    <source>
        <dbReference type="ARBA" id="ARBA00022842"/>
    </source>
</evidence>
<dbReference type="Proteomes" id="UP000681341">
    <property type="component" value="Unassembled WGS sequence"/>
</dbReference>
<dbReference type="SUPFAM" id="SSF88723">
    <property type="entry name" value="PIN domain-like"/>
    <property type="match status" value="1"/>
</dbReference>
<feature type="domain" description="PIN" evidence="7">
    <location>
        <begin position="3"/>
        <end position="129"/>
    </location>
</feature>
<evidence type="ECO:0000256" key="1">
    <source>
        <dbReference type="ARBA" id="ARBA00022649"/>
    </source>
</evidence>
<dbReference type="RefSeq" id="WP_208498803.1">
    <property type="nucleotide sequence ID" value="NZ_JAGFNP010000013.1"/>
</dbReference>
<protein>
    <recommendedName>
        <fullName evidence="6">Ribonuclease VapC</fullName>
        <shortName evidence="6">RNase VapC</shortName>
        <ecNumber evidence="6">3.1.-.-</ecNumber>
    </recommendedName>
    <alternativeName>
        <fullName evidence="6">Toxin VapC</fullName>
    </alternativeName>
</protein>
<evidence type="ECO:0000256" key="2">
    <source>
        <dbReference type="ARBA" id="ARBA00022722"/>
    </source>
</evidence>
<comment type="similarity">
    <text evidence="6">Belongs to the PINc/VapC protein family.</text>
</comment>
<organism evidence="8 9">
    <name type="scientific">Glycomyces niveus</name>
    <dbReference type="NCBI Taxonomy" id="2820287"/>
    <lineage>
        <taxon>Bacteria</taxon>
        <taxon>Bacillati</taxon>
        <taxon>Actinomycetota</taxon>
        <taxon>Actinomycetes</taxon>
        <taxon>Glycomycetales</taxon>
        <taxon>Glycomycetaceae</taxon>
        <taxon>Glycomyces</taxon>
    </lineage>
</organism>
<keyword evidence="2 6" id="KW-0540">Nuclease</keyword>
<comment type="function">
    <text evidence="6">Toxic component of a toxin-antitoxin (TA) system. An RNase.</text>
</comment>
<dbReference type="HAMAP" id="MF_00265">
    <property type="entry name" value="VapC_Nob1"/>
    <property type="match status" value="1"/>
</dbReference>
<evidence type="ECO:0000256" key="3">
    <source>
        <dbReference type="ARBA" id="ARBA00022723"/>
    </source>
</evidence>
<dbReference type="Gene3D" id="3.40.50.1010">
    <property type="entry name" value="5'-nuclease"/>
    <property type="match status" value="1"/>
</dbReference>
<evidence type="ECO:0000259" key="7">
    <source>
        <dbReference type="Pfam" id="PF01850"/>
    </source>
</evidence>